<evidence type="ECO:0000256" key="7">
    <source>
        <dbReference type="SAM" id="Phobius"/>
    </source>
</evidence>
<dbReference type="OrthoDB" id="121744at2"/>
<name>A0A1I7I6I3_9BURK</name>
<evidence type="ECO:0000256" key="6">
    <source>
        <dbReference type="ARBA" id="ARBA00023136"/>
    </source>
</evidence>
<reference evidence="9" key="1">
    <citation type="submission" date="2016-10" db="EMBL/GenBank/DDBJ databases">
        <authorList>
            <person name="Varghese N."/>
            <person name="Submissions S."/>
        </authorList>
    </citation>
    <scope>NUCLEOTIDE SEQUENCE [LARGE SCALE GENOMIC DNA]</scope>
    <source>
        <strain evidence="9">CGMCC 1.11014</strain>
    </source>
</reference>
<keyword evidence="4 7" id="KW-0812">Transmembrane</keyword>
<evidence type="ECO:0000256" key="4">
    <source>
        <dbReference type="ARBA" id="ARBA00022692"/>
    </source>
</evidence>
<accession>A0A1I7I6I3</accession>
<feature type="transmembrane region" description="Helical" evidence="7">
    <location>
        <begin position="125"/>
        <end position="144"/>
    </location>
</feature>
<dbReference type="PANTHER" id="PTHR33452:SF1">
    <property type="entry name" value="INNER MEMBRANE PROTEIN YPHA-RELATED"/>
    <property type="match status" value="1"/>
</dbReference>
<feature type="transmembrane region" description="Helical" evidence="7">
    <location>
        <begin position="94"/>
        <end position="113"/>
    </location>
</feature>
<comment type="subcellular location">
    <subcellularLocation>
        <location evidence="1">Cell membrane</location>
        <topology evidence="1">Multi-pass membrane protein</topology>
    </subcellularLocation>
</comment>
<dbReference type="RefSeq" id="WP_093555361.1">
    <property type="nucleotide sequence ID" value="NZ_FPBO01000007.1"/>
</dbReference>
<organism evidence="8 9">
    <name type="scientific">Pseudoduganella namucuonensis</name>
    <dbReference type="NCBI Taxonomy" id="1035707"/>
    <lineage>
        <taxon>Bacteria</taxon>
        <taxon>Pseudomonadati</taxon>
        <taxon>Pseudomonadota</taxon>
        <taxon>Betaproteobacteria</taxon>
        <taxon>Burkholderiales</taxon>
        <taxon>Oxalobacteraceae</taxon>
        <taxon>Telluria group</taxon>
        <taxon>Pseudoduganella</taxon>
    </lineage>
</organism>
<evidence type="ECO:0000256" key="3">
    <source>
        <dbReference type="ARBA" id="ARBA00022475"/>
    </source>
</evidence>
<keyword evidence="9" id="KW-1185">Reference proteome</keyword>
<dbReference type="STRING" id="1035707.SAMN05216552_1007136"/>
<evidence type="ECO:0000313" key="8">
    <source>
        <dbReference type="EMBL" id="SFU68559.1"/>
    </source>
</evidence>
<dbReference type="InterPro" id="IPR051907">
    <property type="entry name" value="DoxX-like_oxidoreductase"/>
</dbReference>
<gene>
    <name evidence="8" type="ORF">SAMN05216552_1007136</name>
</gene>
<dbReference type="Proteomes" id="UP000199391">
    <property type="component" value="Unassembled WGS sequence"/>
</dbReference>
<sequence length="154" mass="16738">MNTLIGLHRQFSRFDACLGDWGGSLASLAIRWYVGWQFMKAGLAKIGDWDATLSLFRDEYQVPLLPPELAAWLGAGGELLLPALLFAGLLTRPAALGLFLVNAMAVISYPQLFQFDCPAAINDHFYWGALLLVVVAFGPGRLSLDAMIGGKRPA</sequence>
<evidence type="ECO:0000256" key="5">
    <source>
        <dbReference type="ARBA" id="ARBA00022989"/>
    </source>
</evidence>
<dbReference type="AlphaFoldDB" id="A0A1I7I6I3"/>
<dbReference type="GO" id="GO:0005886">
    <property type="term" value="C:plasma membrane"/>
    <property type="evidence" value="ECO:0007669"/>
    <property type="project" value="UniProtKB-SubCell"/>
</dbReference>
<dbReference type="InterPro" id="IPR032808">
    <property type="entry name" value="DoxX"/>
</dbReference>
<keyword evidence="6 7" id="KW-0472">Membrane</keyword>
<evidence type="ECO:0000256" key="2">
    <source>
        <dbReference type="ARBA" id="ARBA00006679"/>
    </source>
</evidence>
<comment type="similarity">
    <text evidence="2">Belongs to the DoxX family.</text>
</comment>
<keyword evidence="5 7" id="KW-1133">Transmembrane helix</keyword>
<evidence type="ECO:0000313" key="9">
    <source>
        <dbReference type="Proteomes" id="UP000199391"/>
    </source>
</evidence>
<dbReference type="Pfam" id="PF07681">
    <property type="entry name" value="DoxX"/>
    <property type="match status" value="1"/>
</dbReference>
<proteinExistence type="inferred from homology"/>
<keyword evidence="3" id="KW-1003">Cell membrane</keyword>
<dbReference type="PANTHER" id="PTHR33452">
    <property type="entry name" value="OXIDOREDUCTASE CATD-RELATED"/>
    <property type="match status" value="1"/>
</dbReference>
<evidence type="ECO:0000256" key="1">
    <source>
        <dbReference type="ARBA" id="ARBA00004651"/>
    </source>
</evidence>
<dbReference type="EMBL" id="FPBO01000007">
    <property type="protein sequence ID" value="SFU68559.1"/>
    <property type="molecule type" value="Genomic_DNA"/>
</dbReference>
<protein>
    <submittedName>
        <fullName evidence="8">Putative oxidoreductase</fullName>
    </submittedName>
</protein>
<feature type="transmembrane region" description="Helical" evidence="7">
    <location>
        <begin position="69"/>
        <end position="87"/>
    </location>
</feature>